<sequence length="467" mass="53212">MNLKERNIRLYNALYLYTTETFGILKQKSENDSSSMTLVSKWIKGSKNNEFIKLDEQVPDYIYLLFISLIKNEHPIYQSVEEEFLKDNIWSQNHNKLIGSVIAGHQSLRLTGTLFDIVKYCLVNSNNFVLSTNDFDEIVNQYEKYFLDTKIEYVRKVPLYGINIDENINISVNANGGFSIEVLSDSEIIELIELGLVTNNLPLLQNNVVNDPPRVALVYKLKADKTILEIDNPDNNNLLSDYQNITNDWSNKQTMAASLLTILLEKSVTPVCSIERTSNSPVSSFICQSFQVPVSLRIGKEILTKDSANYFVALWEVLHKTQTSELKVIKSLKIAIRRFSLALSKSSLDDKLIDLMICAEAIFLQDGNAELGFKLAYRAALFLSKDSSEQKEMFEFFKTAYNERSKVVHGSASYEQGVKPKVDISVLENNLQKAISMMLNLAVNPKTIRHINNWEDLMFPNYSKTNA</sequence>
<reference evidence="1 2" key="1">
    <citation type="submission" date="2017-08" db="EMBL/GenBank/DDBJ databases">
        <authorList>
            <person name="de Groot N.N."/>
        </authorList>
    </citation>
    <scope>NUCLEOTIDE SEQUENCE [LARGE SCALE GENOMIC DNA]</scope>
    <source>
        <strain evidence="1 2">Nm15</strain>
    </source>
</reference>
<accession>A0A285C0S6</accession>
<dbReference type="RefSeq" id="WP_096293346.1">
    <property type="nucleotide sequence ID" value="NZ_LT907782.1"/>
</dbReference>
<protein>
    <submittedName>
        <fullName evidence="1">Uncharacterized protein</fullName>
    </submittedName>
</protein>
<dbReference type="EMBL" id="LT907782">
    <property type="protein sequence ID" value="SNX60698.1"/>
    <property type="molecule type" value="Genomic_DNA"/>
</dbReference>
<evidence type="ECO:0000313" key="1">
    <source>
        <dbReference type="EMBL" id="SNX60698.1"/>
    </source>
</evidence>
<name>A0A285C0S6_9PROT</name>
<evidence type="ECO:0000313" key="2">
    <source>
        <dbReference type="Proteomes" id="UP000242498"/>
    </source>
</evidence>
<dbReference type="Proteomes" id="UP000242498">
    <property type="component" value="Chromosome I"/>
</dbReference>
<gene>
    <name evidence="1" type="ORF">SAMN06296273_2168</name>
</gene>
<proteinExistence type="predicted"/>
<dbReference type="AlphaFoldDB" id="A0A285C0S6"/>
<dbReference type="OrthoDB" id="5141140at2"/>
<organism evidence="1 2">
    <name type="scientific">Nitrosomonas ureae</name>
    <dbReference type="NCBI Taxonomy" id="44577"/>
    <lineage>
        <taxon>Bacteria</taxon>
        <taxon>Pseudomonadati</taxon>
        <taxon>Pseudomonadota</taxon>
        <taxon>Betaproteobacteria</taxon>
        <taxon>Nitrosomonadales</taxon>
        <taxon>Nitrosomonadaceae</taxon>
        <taxon>Nitrosomonas</taxon>
    </lineage>
</organism>